<proteinExistence type="predicted"/>
<dbReference type="EMBL" id="MU274901">
    <property type="protein sequence ID" value="KAI0093960.1"/>
    <property type="molecule type" value="Genomic_DNA"/>
</dbReference>
<name>A0ACB8UIM3_9APHY</name>
<organism evidence="1 2">
    <name type="scientific">Irpex rosettiformis</name>
    <dbReference type="NCBI Taxonomy" id="378272"/>
    <lineage>
        <taxon>Eukaryota</taxon>
        <taxon>Fungi</taxon>
        <taxon>Dikarya</taxon>
        <taxon>Basidiomycota</taxon>
        <taxon>Agaricomycotina</taxon>
        <taxon>Agaricomycetes</taxon>
        <taxon>Polyporales</taxon>
        <taxon>Irpicaceae</taxon>
        <taxon>Irpex</taxon>
    </lineage>
</organism>
<keyword evidence="2" id="KW-1185">Reference proteome</keyword>
<comment type="caution">
    <text evidence="1">The sequence shown here is derived from an EMBL/GenBank/DDBJ whole genome shotgun (WGS) entry which is preliminary data.</text>
</comment>
<sequence length="1181" mass="128657">MRSHLLLRRTRSLLKPSSTSTFTDWQVQRAHISSTRAPRYPRKEPTARGTGTHLTKRSSSSVTSTSTGANPDEPNEDPNESQNEEVNEPEKDRDDSNGSVVNVEDVEPEKPVRRRTRVPKEPPSENPSPSPPPPPVASSSLPLGLDVLWLPDDLPVIPASFSSSDPPTEATPPNSHSHSVLPPPEIFQEVLTNFLLTLHPQTQHKAAYASSTSGPVEPTLALYCPIEGGDYIIDDTVRELGRRTGAEVVVLDAVQLAAGECGQFGKAASVLQLPNNPLHFAAPPSMAFRSPSNSVPVEEEEDDDEYEQPLVGRLTLQLVTPVTSARPGRTVVSPSRRPSTSMAKVKTFFDELVNVQAPSAPVQAGNSPTEASSTPAPAPQSRRIPRIIYVRDFPTLAASSASWYPALLAAVRSRRQGPMPRQNAPVHSPTTIVFGITPSMVSPLSGSSQDGSGPRGLVNLLMSRSNINHAPSGSRHGRAEYGESEAAEKARERRLRERLRRWERGDPTLHEELPRLTSATEGEEGANGQNVVIMGGAGHSDFQPGLPSFLANALGPRMQSRDGSSSAEDDRPAKFYRTSIIVPGSRSHAAEKKARIERRREINELTMRMGVAAVGGTLPKLEGNLDEALDGVEAGGTGEPDHHNHSPAALRMWEDWGRRVEVWRNVRKIADRAVGKVIAAKAQELSSSPSTFWHSHGLDTVPVDWETVFESWTVHKASRDMRKAWLQHSSGKAISEVAEEETTKHPETVIDEVVERVKRDPDLDQHEQRLLGCIVDTNTISTTFDQVHLPPRTIDAVRTIVSLPLLHPSAFQQGILKEHAMTGCLLFGPPGTGKTLIVRALAKEAGCRMMVVSPSDVMDMYVGEGEKLVRSVFTLARRLSPCVVFIDEIDALFGARMAARESGGAIAHRGVITEFMQEMDGLKTSKDDNIIVIGATNRPFDLDDAILRRLPRRLLVDLPGEAEREGILKILLRDEPLAADVDLKVLSHKTESFSGSDLKHLCVSAALDAVKEHVELPWRPAPQAPMSTTAMESSDSTPTPESTVEPQVGCDSTPDAGDLEEASNYPAIQTNPLVPSDVKAEMPSRPVTEANTAVIPHRTLHWRNFLAALKEITPSSSEALGTLSDLRKWNEEFGEGRKEKKKQVWGKGRFGFTPRPLGSVEEGKVRNDSLSGEGTTSGGQP</sequence>
<gene>
    <name evidence="1" type="ORF">BDY19DRAFT_919833</name>
</gene>
<evidence type="ECO:0000313" key="1">
    <source>
        <dbReference type="EMBL" id="KAI0093960.1"/>
    </source>
</evidence>
<reference evidence="1" key="1">
    <citation type="journal article" date="2021" name="Environ. Microbiol.">
        <title>Gene family expansions and transcriptome signatures uncover fungal adaptations to wood decay.</title>
        <authorList>
            <person name="Hage H."/>
            <person name="Miyauchi S."/>
            <person name="Viragh M."/>
            <person name="Drula E."/>
            <person name="Min B."/>
            <person name="Chaduli D."/>
            <person name="Navarro D."/>
            <person name="Favel A."/>
            <person name="Norest M."/>
            <person name="Lesage-Meessen L."/>
            <person name="Balint B."/>
            <person name="Merenyi Z."/>
            <person name="de Eugenio L."/>
            <person name="Morin E."/>
            <person name="Martinez A.T."/>
            <person name="Baldrian P."/>
            <person name="Stursova M."/>
            <person name="Martinez M.J."/>
            <person name="Novotny C."/>
            <person name="Magnuson J.K."/>
            <person name="Spatafora J.W."/>
            <person name="Maurice S."/>
            <person name="Pangilinan J."/>
            <person name="Andreopoulos W."/>
            <person name="LaButti K."/>
            <person name="Hundley H."/>
            <person name="Na H."/>
            <person name="Kuo A."/>
            <person name="Barry K."/>
            <person name="Lipzen A."/>
            <person name="Henrissat B."/>
            <person name="Riley R."/>
            <person name="Ahrendt S."/>
            <person name="Nagy L.G."/>
            <person name="Grigoriev I.V."/>
            <person name="Martin F."/>
            <person name="Rosso M.N."/>
        </authorList>
    </citation>
    <scope>NUCLEOTIDE SEQUENCE</scope>
    <source>
        <strain evidence="1">CBS 384.51</strain>
    </source>
</reference>
<accession>A0ACB8UIM3</accession>
<dbReference type="Proteomes" id="UP001055072">
    <property type="component" value="Unassembled WGS sequence"/>
</dbReference>
<protein>
    <submittedName>
        <fullName evidence="1">Uncharacterized protein</fullName>
    </submittedName>
</protein>
<evidence type="ECO:0000313" key="2">
    <source>
        <dbReference type="Proteomes" id="UP001055072"/>
    </source>
</evidence>